<evidence type="ECO:0000256" key="1">
    <source>
        <dbReference type="SAM" id="Phobius"/>
    </source>
</evidence>
<protein>
    <submittedName>
        <fullName evidence="2">Pilus assembly protein TadE</fullName>
    </submittedName>
</protein>
<feature type="transmembrane region" description="Helical" evidence="1">
    <location>
        <begin position="24"/>
        <end position="47"/>
    </location>
</feature>
<name>A0A2N7L807_9GAMM</name>
<organism evidence="2 3">
    <name type="scientific">Enterovibrio norvegicus</name>
    <dbReference type="NCBI Taxonomy" id="188144"/>
    <lineage>
        <taxon>Bacteria</taxon>
        <taxon>Pseudomonadati</taxon>
        <taxon>Pseudomonadota</taxon>
        <taxon>Gammaproteobacteria</taxon>
        <taxon>Vibrionales</taxon>
        <taxon>Vibrionaceae</taxon>
        <taxon>Enterovibrio</taxon>
    </lineage>
</organism>
<reference evidence="3" key="1">
    <citation type="submission" date="2016-07" db="EMBL/GenBank/DDBJ databases">
        <title>Nontailed viruses are major unrecognized killers of bacteria in the ocean.</title>
        <authorList>
            <person name="Kauffman K."/>
            <person name="Hussain F."/>
            <person name="Yang J."/>
            <person name="Arevalo P."/>
            <person name="Brown J."/>
            <person name="Cutler M."/>
            <person name="Kelly L."/>
            <person name="Polz M.F."/>
        </authorList>
    </citation>
    <scope>NUCLEOTIDE SEQUENCE [LARGE SCALE GENOMIC DNA]</scope>
    <source>
        <strain evidence="3">10N.261.45.A10</strain>
    </source>
</reference>
<keyword evidence="1" id="KW-0472">Membrane</keyword>
<evidence type="ECO:0000313" key="2">
    <source>
        <dbReference type="EMBL" id="PMN90268.1"/>
    </source>
</evidence>
<keyword evidence="1" id="KW-1133">Transmembrane helix</keyword>
<dbReference type="AlphaFoldDB" id="A0A2N7L807"/>
<evidence type="ECO:0000313" key="3">
    <source>
        <dbReference type="Proteomes" id="UP000235387"/>
    </source>
</evidence>
<accession>A0A2N7L807</accession>
<sequence>MAQFQNLTSLTLKKNQKGVVTTEFSIGFIFLFYALVVWVEICVMGYVSSVIDYAISESSRVARTSANADYEALFKSALAQSDQLWVKIVNPDKFDVSVRYFDSFSQASNSLNTGGEDRTNNPIALYRISYDYDPIFAYFFDDSKVTLSREVFGLQEFERDEFSQ</sequence>
<comment type="caution">
    <text evidence="2">The sequence shown here is derived from an EMBL/GenBank/DDBJ whole genome shotgun (WGS) entry which is preliminary data.</text>
</comment>
<proteinExistence type="predicted"/>
<dbReference type="Proteomes" id="UP000235387">
    <property type="component" value="Unassembled WGS sequence"/>
</dbReference>
<dbReference type="RefSeq" id="WP_102391523.1">
    <property type="nucleotide sequence ID" value="NZ_MDAG01000009.1"/>
</dbReference>
<keyword evidence="1" id="KW-0812">Transmembrane</keyword>
<gene>
    <name evidence="2" type="ORF">BCT23_20930</name>
</gene>
<dbReference type="EMBL" id="MDAL01000034">
    <property type="protein sequence ID" value="PMN90268.1"/>
    <property type="molecule type" value="Genomic_DNA"/>
</dbReference>